<dbReference type="SUPFAM" id="SSF55729">
    <property type="entry name" value="Acyl-CoA N-acyltransferases (Nat)"/>
    <property type="match status" value="1"/>
</dbReference>
<dbReference type="PROSITE" id="PS51186">
    <property type="entry name" value="GNAT"/>
    <property type="match status" value="1"/>
</dbReference>
<dbReference type="OrthoDB" id="5459937at2"/>
<keyword evidence="2" id="KW-0808">Transferase</keyword>
<proteinExistence type="predicted"/>
<dbReference type="GO" id="GO:0016747">
    <property type="term" value="F:acyltransferase activity, transferring groups other than amino-acyl groups"/>
    <property type="evidence" value="ECO:0007669"/>
    <property type="project" value="InterPro"/>
</dbReference>
<evidence type="ECO:0000313" key="2">
    <source>
        <dbReference type="EMBL" id="OMQ25657.1"/>
    </source>
</evidence>
<dbReference type="PANTHER" id="PTHR43072">
    <property type="entry name" value="N-ACETYLTRANSFERASE"/>
    <property type="match status" value="1"/>
</dbReference>
<dbReference type="Pfam" id="PF00583">
    <property type="entry name" value="Acetyltransf_1"/>
    <property type="match status" value="1"/>
</dbReference>
<comment type="caution">
    <text evidence="2">The sequence shown here is derived from an EMBL/GenBank/DDBJ whole genome shotgun (WGS) entry which is preliminary data.</text>
</comment>
<dbReference type="STRING" id="2034155.BMI79_04970"/>
<evidence type="ECO:0000259" key="1">
    <source>
        <dbReference type="PROSITE" id="PS51186"/>
    </source>
</evidence>
<dbReference type="InterPro" id="IPR016181">
    <property type="entry name" value="Acyl_CoA_acyltransferase"/>
</dbReference>
<dbReference type="EMBL" id="MOXD01000002">
    <property type="protein sequence ID" value="OMQ25657.1"/>
    <property type="molecule type" value="Genomic_DNA"/>
</dbReference>
<dbReference type="Gene3D" id="3.40.630.30">
    <property type="match status" value="1"/>
</dbReference>
<dbReference type="CDD" id="cd04301">
    <property type="entry name" value="NAT_SF"/>
    <property type="match status" value="1"/>
</dbReference>
<dbReference type="RefSeq" id="WP_076940995.1">
    <property type="nucleotide sequence ID" value="NZ_MOXD01000002.1"/>
</dbReference>
<accession>A0A1S8CPK4</accession>
<protein>
    <submittedName>
        <fullName evidence="2">GNAT family N-acetyltransferase</fullName>
    </submittedName>
</protein>
<name>A0A1S8CPK4_9GAMM</name>
<sequence>MSLATPPAMLVIADASIEDMAAIQQIYAHHVLYGVASFEETPPSRDEMQERRNKVLAAGLPWLVARLDGHVVGYCYATPYRPRPAYRYTVEDSVYIAEGLQGHGIGKALLSSLIARCEQGPWRQMLAVIGNAQGNAGSLALHSKLGFSSVGTLSGVGFKFGGWLDTHIMQRTLGEGSHTLPVTDVRPE</sequence>
<gene>
    <name evidence="2" type="ORF">BMI79_04970</name>
</gene>
<dbReference type="Proteomes" id="UP000216021">
    <property type="component" value="Unassembled WGS sequence"/>
</dbReference>
<keyword evidence="3" id="KW-1185">Reference proteome</keyword>
<reference evidence="2 3" key="1">
    <citation type="submission" date="2016-11" db="EMBL/GenBank/DDBJ databases">
        <title>Rahnella oryzae sp. nov., isolated from rice root.</title>
        <authorList>
            <person name="Zhang X.-X."/>
            <person name="Zhang J."/>
        </authorList>
    </citation>
    <scope>NUCLEOTIDE SEQUENCE [LARGE SCALE GENOMIC DNA]</scope>
    <source>
        <strain evidence="2 3">J11-6</strain>
    </source>
</reference>
<feature type="domain" description="N-acetyltransferase" evidence="1">
    <location>
        <begin position="10"/>
        <end position="174"/>
    </location>
</feature>
<dbReference type="PANTHER" id="PTHR43072:SF8">
    <property type="entry name" value="ACYLTRANSFERASE FABY-RELATED"/>
    <property type="match status" value="1"/>
</dbReference>
<organism evidence="2 3">
    <name type="scientific">Serratia oryzae</name>
    <dbReference type="NCBI Taxonomy" id="2034155"/>
    <lineage>
        <taxon>Bacteria</taxon>
        <taxon>Pseudomonadati</taxon>
        <taxon>Pseudomonadota</taxon>
        <taxon>Gammaproteobacteria</taxon>
        <taxon>Enterobacterales</taxon>
        <taxon>Yersiniaceae</taxon>
        <taxon>Serratia</taxon>
    </lineage>
</organism>
<dbReference type="InterPro" id="IPR000182">
    <property type="entry name" value="GNAT_dom"/>
</dbReference>
<evidence type="ECO:0000313" key="3">
    <source>
        <dbReference type="Proteomes" id="UP000216021"/>
    </source>
</evidence>
<dbReference type="AlphaFoldDB" id="A0A1S8CPK4"/>